<feature type="transmembrane region" description="Helical" evidence="1">
    <location>
        <begin position="12"/>
        <end position="30"/>
    </location>
</feature>
<feature type="transmembrane region" description="Helical" evidence="1">
    <location>
        <begin position="200"/>
        <end position="218"/>
    </location>
</feature>
<feature type="transmembrane region" description="Helical" evidence="1">
    <location>
        <begin position="77"/>
        <end position="99"/>
    </location>
</feature>
<keyword evidence="3" id="KW-1185">Reference proteome</keyword>
<feature type="transmembrane region" description="Helical" evidence="1">
    <location>
        <begin position="225"/>
        <end position="247"/>
    </location>
</feature>
<keyword evidence="1" id="KW-0472">Membrane</keyword>
<protein>
    <submittedName>
        <fullName evidence="2">Uncharacterized protein</fullName>
    </submittedName>
</protein>
<keyword evidence="1" id="KW-0812">Transmembrane</keyword>
<dbReference type="EMBL" id="CP137640">
    <property type="protein sequence ID" value="WVX84166.1"/>
    <property type="molecule type" value="Genomic_DNA"/>
</dbReference>
<proteinExistence type="predicted"/>
<keyword evidence="1" id="KW-1133">Transmembrane helix</keyword>
<feature type="transmembrane region" description="Helical" evidence="1">
    <location>
        <begin position="37"/>
        <end position="57"/>
    </location>
</feature>
<evidence type="ECO:0000256" key="1">
    <source>
        <dbReference type="SAM" id="Phobius"/>
    </source>
</evidence>
<sequence>MSKNKRFFNKNSIPFLLLTIIPLSMILILLKRKKQKDVWILLLSNIGFAYFFEYPTLNLFHGYRYKPKMMKRNVFDSILGAIFSQAFYVPVTATFLTLLKKNWKWKINFSLFYYCIEKLFLRLNIYKVNWWRPIYTLVLLNVYFYISDGFYHALSAKKRWAMVIAHYFAIEVVWITIMYISASNRLIRFGHGFLHTWTEHFKIIPLYSLILSLIATITSSKDKMYYWLILPLSHVIIDIVLVIIGILKVNTKQLLIISSRYFLMTVISRYYYKIIYQNN</sequence>
<organism evidence="2 3">
    <name type="scientific">Niallia oryzisoli</name>
    <dbReference type="NCBI Taxonomy" id="1737571"/>
    <lineage>
        <taxon>Bacteria</taxon>
        <taxon>Bacillati</taxon>
        <taxon>Bacillota</taxon>
        <taxon>Bacilli</taxon>
        <taxon>Bacillales</taxon>
        <taxon>Bacillaceae</taxon>
        <taxon>Niallia</taxon>
    </lineage>
</organism>
<name>A0ABZ2CM39_9BACI</name>
<feature type="transmembrane region" description="Helical" evidence="1">
    <location>
        <begin position="134"/>
        <end position="153"/>
    </location>
</feature>
<accession>A0ABZ2CM39</accession>
<gene>
    <name evidence="2" type="ORF">R4Z09_14920</name>
</gene>
<evidence type="ECO:0000313" key="3">
    <source>
        <dbReference type="Proteomes" id="UP001357223"/>
    </source>
</evidence>
<dbReference type="RefSeq" id="WP_338453039.1">
    <property type="nucleotide sequence ID" value="NZ_CP137640.1"/>
</dbReference>
<reference evidence="2 3" key="1">
    <citation type="submission" date="2023-10" db="EMBL/GenBank/DDBJ databases">
        <title>Niallia locisalis sp.nov. isolated from a salt pond sample.</title>
        <authorList>
            <person name="Li X.-J."/>
            <person name="Dong L."/>
        </authorList>
    </citation>
    <scope>NUCLEOTIDE SEQUENCE [LARGE SCALE GENOMIC DNA]</scope>
    <source>
        <strain evidence="2 3">DSM 29761</strain>
    </source>
</reference>
<feature type="transmembrane region" description="Helical" evidence="1">
    <location>
        <begin position="160"/>
        <end position="180"/>
    </location>
</feature>
<dbReference type="Proteomes" id="UP001357223">
    <property type="component" value="Chromosome"/>
</dbReference>
<evidence type="ECO:0000313" key="2">
    <source>
        <dbReference type="EMBL" id="WVX84166.1"/>
    </source>
</evidence>